<organism evidence="1 3">
    <name type="scientific">Macrostomum lignano</name>
    <dbReference type="NCBI Taxonomy" id="282301"/>
    <lineage>
        <taxon>Eukaryota</taxon>
        <taxon>Metazoa</taxon>
        <taxon>Spiralia</taxon>
        <taxon>Lophotrochozoa</taxon>
        <taxon>Platyhelminthes</taxon>
        <taxon>Rhabditophora</taxon>
        <taxon>Macrostomorpha</taxon>
        <taxon>Macrostomida</taxon>
        <taxon>Macrostomidae</taxon>
        <taxon>Macrostomum</taxon>
    </lineage>
</organism>
<keyword evidence="1" id="KW-1185">Reference proteome</keyword>
<dbReference type="InterPro" id="IPR029064">
    <property type="entry name" value="Ribosomal_eL30-like_sf"/>
</dbReference>
<proteinExistence type="predicted"/>
<dbReference type="Proteomes" id="UP000095280">
    <property type="component" value="Unplaced"/>
</dbReference>
<dbReference type="WBParaSite" id="maker-uti_cns_0008054-snap-gene-0.12-mRNA-1">
    <property type="protein sequence ID" value="maker-uti_cns_0008054-snap-gene-0.12-mRNA-1"/>
    <property type="gene ID" value="maker-uti_cns_0008054-snap-gene-0.12"/>
</dbReference>
<dbReference type="Gene3D" id="3.30.1330.30">
    <property type="match status" value="1"/>
</dbReference>
<protein>
    <submittedName>
        <fullName evidence="2 3">DUF58 domain-containing protein</fullName>
    </submittedName>
</protein>
<accession>A0A1I8HUD4</accession>
<evidence type="ECO:0000313" key="3">
    <source>
        <dbReference type="WBParaSite" id="maker-uti_cns_0008054-snap-gene-0.12-mRNA-1"/>
    </source>
</evidence>
<evidence type="ECO:0000313" key="1">
    <source>
        <dbReference type="Proteomes" id="UP000095280"/>
    </source>
</evidence>
<evidence type="ECO:0000313" key="2">
    <source>
        <dbReference type="WBParaSite" id="maker-uti_cns_0006868-snap-gene-0.19-mRNA-1"/>
    </source>
</evidence>
<dbReference type="WBParaSite" id="maker-uti_cns_0006868-snap-gene-0.19-mRNA-1">
    <property type="protein sequence ID" value="maker-uti_cns_0006868-snap-gene-0.19-mRNA-1"/>
    <property type="gene ID" value="maker-uti_cns_0006868-snap-gene-0.19"/>
</dbReference>
<name>A0A1I8HUD4_9PLAT</name>
<dbReference type="AlphaFoldDB" id="A0A1I8HUD4"/>
<reference evidence="2 3" key="1">
    <citation type="submission" date="2016-11" db="UniProtKB">
        <authorList>
            <consortium name="WormBaseParasite"/>
        </authorList>
    </citation>
    <scope>IDENTIFICATION</scope>
</reference>
<sequence>MESPRTVRLNKDAHLLPLIISARRHGEALANREVRKLSISGRLLLALNRLQRQSCMRLSRFIRCVSFSGLNLMGEAAGGADTASNMFYLWPDRSGSMVNDGVAHSSDVNAFMQQSLARANLDGRLIGGFKHVIDAVQNDPQSLLFCILPENLWNNPLHRAFFSLLVSACCENGVRMIKVDHDQLVRKIVEMSADPNSPLPDLSYECLAIRASVSGARLLCDRELLRFHQRHPGNDFSQLPLINLLES</sequence>